<feature type="domain" description="Aminoacyl-tRNA synthetase class Ia" evidence="11">
    <location>
        <begin position="83"/>
        <end position="268"/>
    </location>
</feature>
<reference evidence="13 14" key="1">
    <citation type="journal article" date="2017" name="Genome Biol. Evol.">
        <title>Phytophthora megakarya and P. palmivora, closely related causal agents of cacao black pod rot, underwent increases in genome sizes and gene numbers by different mechanisms.</title>
        <authorList>
            <person name="Ali S.S."/>
            <person name="Shao J."/>
            <person name="Lary D.J."/>
            <person name="Kronmiller B."/>
            <person name="Shen D."/>
            <person name="Strem M.D."/>
            <person name="Amoako-Attah I."/>
            <person name="Akrofi A.Y."/>
            <person name="Begoude B.A."/>
            <person name="Ten Hoopen G.M."/>
            <person name="Coulibaly K."/>
            <person name="Kebe B.I."/>
            <person name="Melnick R.L."/>
            <person name="Guiltinan M.J."/>
            <person name="Tyler B.M."/>
            <person name="Meinhardt L.W."/>
            <person name="Bailey B.A."/>
        </authorList>
    </citation>
    <scope>NUCLEOTIDE SEQUENCE [LARGE SCALE GENOMIC DNA]</scope>
    <source>
        <strain evidence="14">sbr112.9</strain>
    </source>
</reference>
<keyword evidence="4" id="KW-0547">Nucleotide-binding</keyword>
<dbReference type="InterPro" id="IPR002300">
    <property type="entry name" value="aa-tRNA-synth_Ia"/>
</dbReference>
<dbReference type="InterPro" id="IPR014729">
    <property type="entry name" value="Rossmann-like_a/b/a_fold"/>
</dbReference>
<dbReference type="GO" id="GO:0002161">
    <property type="term" value="F:aminoacyl-tRNA deacylase activity"/>
    <property type="evidence" value="ECO:0007669"/>
    <property type="project" value="InterPro"/>
</dbReference>
<dbReference type="InterPro" id="IPR025709">
    <property type="entry name" value="Leu_tRNA-synth_edit"/>
</dbReference>
<keyword evidence="5" id="KW-0067">ATP-binding</keyword>
<dbReference type="FunFam" id="3.40.50.620:FF:000020">
    <property type="entry name" value="Valine--tRNA ligase, mitochondrial"/>
    <property type="match status" value="1"/>
</dbReference>
<evidence type="ECO:0000256" key="10">
    <source>
        <dbReference type="SAM" id="MobiDB-lite"/>
    </source>
</evidence>
<evidence type="ECO:0000256" key="1">
    <source>
        <dbReference type="ARBA" id="ARBA00005594"/>
    </source>
</evidence>
<comment type="caution">
    <text evidence="13">The sequence shown here is derived from an EMBL/GenBank/DDBJ whole genome shotgun (WGS) entry which is preliminary data.</text>
</comment>
<protein>
    <recommendedName>
        <fullName evidence="2">valine--tRNA ligase</fullName>
        <ecNumber evidence="2">6.1.1.9</ecNumber>
    </recommendedName>
    <alternativeName>
        <fullName evidence="8">Valyl-tRNA synthetase</fullName>
    </alternativeName>
</protein>
<dbReference type="OrthoDB" id="629407at2759"/>
<evidence type="ECO:0000256" key="2">
    <source>
        <dbReference type="ARBA" id="ARBA00013169"/>
    </source>
</evidence>
<keyword evidence="14" id="KW-1185">Reference proteome</keyword>
<dbReference type="SUPFAM" id="SSF50677">
    <property type="entry name" value="ValRS/IleRS/LeuRS editing domain"/>
    <property type="match status" value="1"/>
</dbReference>
<evidence type="ECO:0000313" key="14">
    <source>
        <dbReference type="Proteomes" id="UP000237271"/>
    </source>
</evidence>
<accession>A0A2P4YF83</accession>
<dbReference type="Pfam" id="PF13603">
    <property type="entry name" value="tRNA-synt_1_2"/>
    <property type="match status" value="1"/>
</dbReference>
<dbReference type="PANTHER" id="PTHR11946:SF109">
    <property type="entry name" value="VALINE--TRNA LIGASE"/>
    <property type="match status" value="1"/>
</dbReference>
<dbReference type="InterPro" id="IPR009008">
    <property type="entry name" value="Val/Leu/Ile-tRNA-synth_edit"/>
</dbReference>
<evidence type="ECO:0000256" key="7">
    <source>
        <dbReference type="ARBA" id="ARBA00023146"/>
    </source>
</evidence>
<dbReference type="InterPro" id="IPR002303">
    <property type="entry name" value="Valyl-tRNA_ligase"/>
</dbReference>
<sequence length="380" mass="43087">MAEAPKLSKNAMKKALRAEKNGGAKPKKEKDPNRWAPKSDKKKKDSPAKAAPVFVNKTPKGEKKAMDEPMLAAYNPVAVEAAWQDWWEASGFFSCSDAKIRAAKADERFVMVIPPPNVTGSLHLGHALTVAIQDALTRWHRMLGHATLWVPGTDHAGIATQSVVEKRLLKEENKSRHDLGRDQFLERVWDWKNQYESRIHHQFRSVGCSVDWDRKYFSMDDNCTRAVRQAFCQLWEEGLIYRATRMINWSCKLKTALSEIEVDYIDIDKRTKLAVPGHNPERKYEFGVLTSFGYQVEGSDEQVIVATTRLETMLGDSGVAVHPEDPRYKHLHGKFVIHPFNGRRIPIVLDPVLVDMTFGTGAVKITPAHDPNDYECGKRN</sequence>
<dbReference type="InterPro" id="IPR001412">
    <property type="entry name" value="aa-tRNA-synth_I_CS"/>
</dbReference>
<comment type="catalytic activity">
    <reaction evidence="9">
        <text>tRNA(Val) + L-valine + ATP = L-valyl-tRNA(Val) + AMP + diphosphate</text>
        <dbReference type="Rhea" id="RHEA:10704"/>
        <dbReference type="Rhea" id="RHEA-COMP:9672"/>
        <dbReference type="Rhea" id="RHEA-COMP:9708"/>
        <dbReference type="ChEBI" id="CHEBI:30616"/>
        <dbReference type="ChEBI" id="CHEBI:33019"/>
        <dbReference type="ChEBI" id="CHEBI:57762"/>
        <dbReference type="ChEBI" id="CHEBI:78442"/>
        <dbReference type="ChEBI" id="CHEBI:78537"/>
        <dbReference type="ChEBI" id="CHEBI:456215"/>
        <dbReference type="EC" id="6.1.1.9"/>
    </reaction>
</comment>
<proteinExistence type="inferred from homology"/>
<dbReference type="EC" id="6.1.1.9" evidence="2"/>
<dbReference type="GO" id="GO:0004832">
    <property type="term" value="F:valine-tRNA ligase activity"/>
    <property type="evidence" value="ECO:0007669"/>
    <property type="project" value="UniProtKB-EC"/>
</dbReference>
<evidence type="ECO:0000256" key="9">
    <source>
        <dbReference type="ARBA" id="ARBA00047552"/>
    </source>
</evidence>
<dbReference type="AlphaFoldDB" id="A0A2P4YF83"/>
<evidence type="ECO:0000256" key="4">
    <source>
        <dbReference type="ARBA" id="ARBA00022741"/>
    </source>
</evidence>
<keyword evidence="7" id="KW-0030">Aminoacyl-tRNA synthetase</keyword>
<comment type="similarity">
    <text evidence="1">Belongs to the class-I aminoacyl-tRNA synthetase family.</text>
</comment>
<evidence type="ECO:0000313" key="13">
    <source>
        <dbReference type="EMBL" id="POM76359.1"/>
    </source>
</evidence>
<dbReference type="PANTHER" id="PTHR11946">
    <property type="entry name" value="VALYL-TRNA SYNTHETASES"/>
    <property type="match status" value="1"/>
</dbReference>
<name>A0A2P4YF83_9STRA</name>
<feature type="compositionally biased region" description="Basic and acidic residues" evidence="10">
    <location>
        <begin position="16"/>
        <end position="47"/>
    </location>
</feature>
<dbReference type="Gene3D" id="3.40.50.620">
    <property type="entry name" value="HUPs"/>
    <property type="match status" value="1"/>
</dbReference>
<keyword evidence="6" id="KW-0648">Protein biosynthesis</keyword>
<dbReference type="EMBL" id="NCKW01003460">
    <property type="protein sequence ID" value="POM76359.1"/>
    <property type="molecule type" value="Genomic_DNA"/>
</dbReference>
<dbReference type="FunFam" id="3.90.740.10:FF:000008">
    <property type="entry name" value="Valine--tRNA ligase, mitochondrial"/>
    <property type="match status" value="1"/>
</dbReference>
<feature type="domain" description="Leucyl-tRNA synthetase editing" evidence="12">
    <location>
        <begin position="332"/>
        <end position="376"/>
    </location>
</feature>
<dbReference type="GO" id="GO:0005524">
    <property type="term" value="F:ATP binding"/>
    <property type="evidence" value="ECO:0007669"/>
    <property type="project" value="UniProtKB-KW"/>
</dbReference>
<evidence type="ECO:0000256" key="5">
    <source>
        <dbReference type="ARBA" id="ARBA00022840"/>
    </source>
</evidence>
<evidence type="ECO:0000256" key="8">
    <source>
        <dbReference type="ARBA" id="ARBA00029936"/>
    </source>
</evidence>
<evidence type="ECO:0000256" key="6">
    <source>
        <dbReference type="ARBA" id="ARBA00022917"/>
    </source>
</evidence>
<organism evidence="13 14">
    <name type="scientific">Phytophthora palmivora</name>
    <dbReference type="NCBI Taxonomy" id="4796"/>
    <lineage>
        <taxon>Eukaryota</taxon>
        <taxon>Sar</taxon>
        <taxon>Stramenopiles</taxon>
        <taxon>Oomycota</taxon>
        <taxon>Peronosporomycetes</taxon>
        <taxon>Peronosporales</taxon>
        <taxon>Peronosporaceae</taxon>
        <taxon>Phytophthora</taxon>
    </lineage>
</organism>
<dbReference type="PROSITE" id="PS00178">
    <property type="entry name" value="AA_TRNA_LIGASE_I"/>
    <property type="match status" value="1"/>
</dbReference>
<dbReference type="Gene3D" id="3.90.740.10">
    <property type="entry name" value="Valyl/Leucyl/Isoleucyl-tRNA synthetase, editing domain"/>
    <property type="match status" value="1"/>
</dbReference>
<feature type="non-terminal residue" evidence="13">
    <location>
        <position position="380"/>
    </location>
</feature>
<evidence type="ECO:0000259" key="11">
    <source>
        <dbReference type="Pfam" id="PF00133"/>
    </source>
</evidence>
<dbReference type="Pfam" id="PF00133">
    <property type="entry name" value="tRNA-synt_1"/>
    <property type="match status" value="1"/>
</dbReference>
<gene>
    <name evidence="13" type="ORF">PHPALM_6411</name>
</gene>
<keyword evidence="3 13" id="KW-0436">Ligase</keyword>
<dbReference type="Proteomes" id="UP000237271">
    <property type="component" value="Unassembled WGS sequence"/>
</dbReference>
<feature type="region of interest" description="Disordered" evidence="10">
    <location>
        <begin position="1"/>
        <end position="62"/>
    </location>
</feature>
<evidence type="ECO:0000256" key="3">
    <source>
        <dbReference type="ARBA" id="ARBA00022598"/>
    </source>
</evidence>
<dbReference type="SUPFAM" id="SSF52374">
    <property type="entry name" value="Nucleotidylyl transferase"/>
    <property type="match status" value="1"/>
</dbReference>
<dbReference type="GO" id="GO:0006438">
    <property type="term" value="P:valyl-tRNA aminoacylation"/>
    <property type="evidence" value="ECO:0007669"/>
    <property type="project" value="InterPro"/>
</dbReference>
<dbReference type="PRINTS" id="PR00986">
    <property type="entry name" value="TRNASYNTHVAL"/>
</dbReference>
<evidence type="ECO:0000259" key="12">
    <source>
        <dbReference type="Pfam" id="PF13603"/>
    </source>
</evidence>
<dbReference type="GO" id="GO:0005829">
    <property type="term" value="C:cytosol"/>
    <property type="evidence" value="ECO:0007669"/>
    <property type="project" value="TreeGrafter"/>
</dbReference>